<reference evidence="1 2" key="1">
    <citation type="submission" date="2016-10" db="EMBL/GenBank/DDBJ databases">
        <title>Comparative genome analysis of multiple Pseudomonas spp. focuses on biocontrol and plant growth promoting traits.</title>
        <authorList>
            <person name="Tao X.-Y."/>
            <person name="Taylor C.G."/>
        </authorList>
    </citation>
    <scope>NUCLEOTIDE SEQUENCE [LARGE SCALE GENOMIC DNA]</scope>
    <source>
        <strain evidence="1 2">37D10</strain>
    </source>
</reference>
<dbReference type="Proteomes" id="UP000284684">
    <property type="component" value="Unassembled WGS sequence"/>
</dbReference>
<gene>
    <name evidence="1" type="ORF">BK658_07735</name>
</gene>
<dbReference type="AlphaFoldDB" id="A0A423GWX3"/>
<proteinExistence type="predicted"/>
<evidence type="ECO:0000313" key="1">
    <source>
        <dbReference type="EMBL" id="RON02137.1"/>
    </source>
</evidence>
<protein>
    <submittedName>
        <fullName evidence="1">Uncharacterized protein</fullName>
    </submittedName>
</protein>
<sequence>MARVSADTPKAEGLEGLSLEQLHALAIRLAVRSVRPEYAKPMKVADAGAIEVAQPLAKAAGEILMNWPQAFWDLLSDVRFTRPTELGWKLASALGPLYADIFTGLKPKCFDFVRAEFEKYLQQSWDAPLARRNRFLSKQTVLEHRWVAVGTAASLAGTHKSYVQRMLESGQLDSRAFTHPSGRVSTIVDIHQVRAISDHMEKAQCLKDTAQTLHLSESRVRQLLCASMIQFYGKHPERGEKWLVDQDSLAALHPPSISPPMDDDYLTVSYVTKHYLPTGGGLVELVKAVQAGDVQIYGKHLDETAVGQWLVSKAKLMYWLHNNLRQYSARSVMTISEAGDLLGVKQEVAYAMVHKGLLSTVTCQSGRSLTKMVNLSAVSRFKRHYVFGTELSVLLNISPKHVLEKLWENGFKPVAGPTIMRSPCRQYIWKRSIKLVQWVELLQVHSPA</sequence>
<accession>A0A423GWX3</accession>
<organism evidence="1 2">
    <name type="scientific">Pseudomonas brassicacearum</name>
    <dbReference type="NCBI Taxonomy" id="930166"/>
    <lineage>
        <taxon>Bacteria</taxon>
        <taxon>Pseudomonadati</taxon>
        <taxon>Pseudomonadota</taxon>
        <taxon>Gammaproteobacteria</taxon>
        <taxon>Pseudomonadales</taxon>
        <taxon>Pseudomonadaceae</taxon>
        <taxon>Pseudomonas</taxon>
    </lineage>
</organism>
<dbReference type="EMBL" id="MOBI01000008">
    <property type="protein sequence ID" value="RON02137.1"/>
    <property type="molecule type" value="Genomic_DNA"/>
</dbReference>
<name>A0A423GWX3_9PSED</name>
<comment type="caution">
    <text evidence="1">The sequence shown here is derived from an EMBL/GenBank/DDBJ whole genome shotgun (WGS) entry which is preliminary data.</text>
</comment>
<evidence type="ECO:0000313" key="2">
    <source>
        <dbReference type="Proteomes" id="UP000284684"/>
    </source>
</evidence>